<sequence length="309" mass="31565">MRALLLTALAPLAWGTTYAVTTEFLPADRPLLTATVRALPAGLVLLAVTRVLPRGAWWWRAAVLGALNIGVFFALLFVAAYRLPGGVAAVLGAVQPLMAAALALPLLGERISRRTLLAGITGVTGVALVVLRATARLDAPGLLAGLAGAAAMAAGTVLTKRWGRPEGVGPLAMTGWQLTAGGLLLLPLAALVEGAPPALTGGNLLGYAYLAIANTAVGYWLWFRGIGRLPAVSVAFLGLLSPVSAALIGWAALAQALTPLQLLGMAVALTGTLLAQRPAARKPAVAGKPTAAHTPTLAGTRYGDRLARR</sequence>
<gene>
    <name evidence="8" type="ORF">ABWK59_11750</name>
</gene>
<feature type="transmembrane region" description="Helical" evidence="6">
    <location>
        <begin position="115"/>
        <end position="135"/>
    </location>
</feature>
<dbReference type="KEGG" id="kcm:ABWK59_11750"/>
<evidence type="ECO:0000256" key="5">
    <source>
        <dbReference type="ARBA" id="ARBA00023136"/>
    </source>
</evidence>
<feature type="domain" description="EamA" evidence="7">
    <location>
        <begin position="140"/>
        <end position="274"/>
    </location>
</feature>
<keyword evidence="3 6" id="KW-0812">Transmembrane</keyword>
<dbReference type="PANTHER" id="PTHR32322">
    <property type="entry name" value="INNER MEMBRANE TRANSPORTER"/>
    <property type="match status" value="1"/>
</dbReference>
<dbReference type="InterPro" id="IPR037185">
    <property type="entry name" value="EmrE-like"/>
</dbReference>
<evidence type="ECO:0000256" key="4">
    <source>
        <dbReference type="ARBA" id="ARBA00022989"/>
    </source>
</evidence>
<evidence type="ECO:0000259" key="7">
    <source>
        <dbReference type="Pfam" id="PF00892"/>
    </source>
</evidence>
<reference evidence="8" key="1">
    <citation type="submission" date="2024-06" db="EMBL/GenBank/DDBJ databases">
        <title>The genome sequences of Kitasatospora sp. strain HUAS MG31.</title>
        <authorList>
            <person name="Mo P."/>
        </authorList>
    </citation>
    <scope>NUCLEOTIDE SEQUENCE</scope>
    <source>
        <strain evidence="8">HUAS MG31</strain>
    </source>
</reference>
<protein>
    <submittedName>
        <fullName evidence="8">EamA family transporter</fullName>
    </submittedName>
</protein>
<feature type="transmembrane region" description="Helical" evidence="6">
    <location>
        <begin position="229"/>
        <end position="250"/>
    </location>
</feature>
<evidence type="ECO:0000313" key="8">
    <source>
        <dbReference type="EMBL" id="XCM79556.1"/>
    </source>
</evidence>
<feature type="transmembrane region" description="Helical" evidence="6">
    <location>
        <begin position="256"/>
        <end position="275"/>
    </location>
</feature>
<feature type="transmembrane region" description="Helical" evidence="6">
    <location>
        <begin position="171"/>
        <end position="192"/>
    </location>
</feature>
<dbReference type="GO" id="GO:0016020">
    <property type="term" value="C:membrane"/>
    <property type="evidence" value="ECO:0007669"/>
    <property type="project" value="UniProtKB-SubCell"/>
</dbReference>
<proteinExistence type="inferred from homology"/>
<feature type="transmembrane region" description="Helical" evidence="6">
    <location>
        <begin position="87"/>
        <end position="108"/>
    </location>
</feature>
<comment type="subcellular location">
    <subcellularLocation>
        <location evidence="1">Membrane</location>
        <topology evidence="1">Multi-pass membrane protein</topology>
    </subcellularLocation>
</comment>
<accession>A0AAU8JUM1</accession>
<keyword evidence="4 6" id="KW-1133">Transmembrane helix</keyword>
<dbReference type="AlphaFoldDB" id="A0AAU8JUM1"/>
<evidence type="ECO:0000256" key="3">
    <source>
        <dbReference type="ARBA" id="ARBA00022692"/>
    </source>
</evidence>
<feature type="transmembrane region" description="Helical" evidence="6">
    <location>
        <begin position="61"/>
        <end position="81"/>
    </location>
</feature>
<evidence type="ECO:0000256" key="2">
    <source>
        <dbReference type="ARBA" id="ARBA00007362"/>
    </source>
</evidence>
<comment type="similarity">
    <text evidence="2">Belongs to the EamA transporter family.</text>
</comment>
<feature type="transmembrane region" description="Helical" evidence="6">
    <location>
        <begin position="141"/>
        <end position="159"/>
    </location>
</feature>
<evidence type="ECO:0000256" key="1">
    <source>
        <dbReference type="ARBA" id="ARBA00004141"/>
    </source>
</evidence>
<feature type="transmembrane region" description="Helical" evidence="6">
    <location>
        <begin position="29"/>
        <end position="49"/>
    </location>
</feature>
<name>A0AAU8JUM1_9ACTN</name>
<dbReference type="EMBL" id="CP159872">
    <property type="protein sequence ID" value="XCM79556.1"/>
    <property type="molecule type" value="Genomic_DNA"/>
</dbReference>
<feature type="transmembrane region" description="Helical" evidence="6">
    <location>
        <begin position="204"/>
        <end position="222"/>
    </location>
</feature>
<feature type="domain" description="EamA" evidence="7">
    <location>
        <begin position="2"/>
        <end position="130"/>
    </location>
</feature>
<dbReference type="InterPro" id="IPR000620">
    <property type="entry name" value="EamA_dom"/>
</dbReference>
<organism evidence="8">
    <name type="scientific">Kitasatospora camelliae</name>
    <dbReference type="NCBI Taxonomy" id="3156397"/>
    <lineage>
        <taxon>Bacteria</taxon>
        <taxon>Bacillati</taxon>
        <taxon>Actinomycetota</taxon>
        <taxon>Actinomycetes</taxon>
        <taxon>Kitasatosporales</taxon>
        <taxon>Streptomycetaceae</taxon>
        <taxon>Kitasatospora</taxon>
    </lineage>
</organism>
<keyword evidence="5 6" id="KW-0472">Membrane</keyword>
<dbReference type="InterPro" id="IPR050638">
    <property type="entry name" value="AA-Vitamin_Transporters"/>
</dbReference>
<dbReference type="SUPFAM" id="SSF103481">
    <property type="entry name" value="Multidrug resistance efflux transporter EmrE"/>
    <property type="match status" value="2"/>
</dbReference>
<evidence type="ECO:0000256" key="6">
    <source>
        <dbReference type="SAM" id="Phobius"/>
    </source>
</evidence>
<dbReference type="PANTHER" id="PTHR32322:SF2">
    <property type="entry name" value="EAMA DOMAIN-CONTAINING PROTEIN"/>
    <property type="match status" value="1"/>
</dbReference>
<dbReference type="Pfam" id="PF00892">
    <property type="entry name" value="EamA"/>
    <property type="match status" value="2"/>
</dbReference>
<dbReference type="RefSeq" id="WP_354640305.1">
    <property type="nucleotide sequence ID" value="NZ_CP159872.1"/>
</dbReference>